<dbReference type="AlphaFoldDB" id="A0A4S3M6Z1"/>
<dbReference type="SUPFAM" id="SSF53335">
    <property type="entry name" value="S-adenosyl-L-methionine-dependent methyltransferases"/>
    <property type="match status" value="1"/>
</dbReference>
<sequence>MSQDRDTIRVYDERAAEYASVTAQHVNSPFLQAFIAALPPAARVLDLGCGPGLFAAEMARAGLRVDASDASAEMVALAAQHRDVSASLATFDELSATDTYDGIWANFSLLHARRADLPRHLAAIHRALRPGGQFHLALKTGTGDGRDRLGRFYTYYTPDELTALLHAAGFTVTKITPGRDKGLDGTESDWVSVATHA</sequence>
<dbReference type="Proteomes" id="UP000306113">
    <property type="component" value="Unassembled WGS sequence"/>
</dbReference>
<gene>
    <name evidence="1" type="ORF">E7681_16040</name>
</gene>
<evidence type="ECO:0000313" key="2">
    <source>
        <dbReference type="Proteomes" id="UP000306113"/>
    </source>
</evidence>
<reference evidence="1 2" key="1">
    <citation type="submission" date="2019-04" db="EMBL/GenBank/DDBJ databases">
        <title>Draft genome sequence of Youngimonas vesicularis.</title>
        <authorList>
            <person name="Hameed A."/>
        </authorList>
    </citation>
    <scope>NUCLEOTIDE SEQUENCE [LARGE SCALE GENOMIC DNA]</scope>
    <source>
        <strain evidence="1 2">CC-AMW-E</strain>
    </source>
</reference>
<dbReference type="GO" id="GO:0032259">
    <property type="term" value="P:methylation"/>
    <property type="evidence" value="ECO:0007669"/>
    <property type="project" value="UniProtKB-KW"/>
</dbReference>
<evidence type="ECO:0000313" key="1">
    <source>
        <dbReference type="EMBL" id="THD72030.1"/>
    </source>
</evidence>
<dbReference type="PANTHER" id="PTHR43464">
    <property type="entry name" value="METHYLTRANSFERASE"/>
    <property type="match status" value="1"/>
</dbReference>
<dbReference type="PANTHER" id="PTHR43464:SF94">
    <property type="entry name" value="MALONYL-[ACYL-CARRIER PROTEIN] O-METHYLTRANSFERASE"/>
    <property type="match status" value="1"/>
</dbReference>
<dbReference type="OrthoDB" id="9804312at2"/>
<dbReference type="InterPro" id="IPR029063">
    <property type="entry name" value="SAM-dependent_MTases_sf"/>
</dbReference>
<dbReference type="RefSeq" id="WP_136340276.1">
    <property type="nucleotide sequence ID" value="NZ_SSMD01000009.1"/>
</dbReference>
<proteinExistence type="predicted"/>
<keyword evidence="2" id="KW-1185">Reference proteome</keyword>
<dbReference type="Gene3D" id="3.40.50.150">
    <property type="entry name" value="Vaccinia Virus protein VP39"/>
    <property type="match status" value="1"/>
</dbReference>
<dbReference type="EMBL" id="SSMD01000009">
    <property type="protein sequence ID" value="THD72030.1"/>
    <property type="molecule type" value="Genomic_DNA"/>
</dbReference>
<keyword evidence="1" id="KW-0489">Methyltransferase</keyword>
<accession>A0A4S3M6Z1</accession>
<comment type="caution">
    <text evidence="1">The sequence shown here is derived from an EMBL/GenBank/DDBJ whole genome shotgun (WGS) entry which is preliminary data.</text>
</comment>
<dbReference type="Pfam" id="PF13489">
    <property type="entry name" value="Methyltransf_23"/>
    <property type="match status" value="1"/>
</dbReference>
<keyword evidence="1" id="KW-0808">Transferase</keyword>
<dbReference type="CDD" id="cd02440">
    <property type="entry name" value="AdoMet_MTases"/>
    <property type="match status" value="1"/>
</dbReference>
<protein>
    <submittedName>
        <fullName evidence="1">Class I SAM-dependent methyltransferase</fullName>
    </submittedName>
</protein>
<dbReference type="GO" id="GO:0008168">
    <property type="term" value="F:methyltransferase activity"/>
    <property type="evidence" value="ECO:0007669"/>
    <property type="project" value="UniProtKB-KW"/>
</dbReference>
<organism evidence="1 2">
    <name type="scientific">Thalassobius vesicularis</name>
    <dbReference type="NCBI Taxonomy" id="1294297"/>
    <lineage>
        <taxon>Bacteria</taxon>
        <taxon>Pseudomonadati</taxon>
        <taxon>Pseudomonadota</taxon>
        <taxon>Alphaproteobacteria</taxon>
        <taxon>Rhodobacterales</taxon>
        <taxon>Roseobacteraceae</taxon>
        <taxon>Thalassovita</taxon>
    </lineage>
</organism>
<name>A0A4S3M6Z1_9RHOB</name>